<keyword evidence="2" id="KW-1185">Reference proteome</keyword>
<sequence>MTINETVDADEYYFQMFSFHCMYISGQRRREHLRLLAEEAIADEDEDVGVRARRSRRCCACDWFP</sequence>
<name>A0A7J7PCG2_9MAGN</name>
<evidence type="ECO:0000313" key="1">
    <source>
        <dbReference type="EMBL" id="KAF6176982.1"/>
    </source>
</evidence>
<dbReference type="AlphaFoldDB" id="A0A7J7PCG2"/>
<dbReference type="Proteomes" id="UP000541444">
    <property type="component" value="Unassembled WGS sequence"/>
</dbReference>
<reference evidence="1 2" key="1">
    <citation type="journal article" date="2020" name="IScience">
        <title>Genome Sequencing of the Endangered Kingdonia uniflora (Circaeasteraceae, Ranunculales) Reveals Potential Mechanisms of Evolutionary Specialization.</title>
        <authorList>
            <person name="Sun Y."/>
            <person name="Deng T."/>
            <person name="Zhang A."/>
            <person name="Moore M.J."/>
            <person name="Landis J.B."/>
            <person name="Lin N."/>
            <person name="Zhang H."/>
            <person name="Zhang X."/>
            <person name="Huang J."/>
            <person name="Zhang X."/>
            <person name="Sun H."/>
            <person name="Wang H."/>
        </authorList>
    </citation>
    <scope>NUCLEOTIDE SEQUENCE [LARGE SCALE GENOMIC DNA]</scope>
    <source>
        <strain evidence="1">TB1705</strain>
        <tissue evidence="1">Leaf</tissue>
    </source>
</reference>
<gene>
    <name evidence="1" type="ORF">GIB67_027782</name>
</gene>
<protein>
    <submittedName>
        <fullName evidence="1">Uncharacterized protein</fullName>
    </submittedName>
</protein>
<accession>A0A7J7PCG2</accession>
<evidence type="ECO:0000313" key="2">
    <source>
        <dbReference type="Proteomes" id="UP000541444"/>
    </source>
</evidence>
<proteinExistence type="predicted"/>
<dbReference type="EMBL" id="JACGCM010000012">
    <property type="protein sequence ID" value="KAF6176982.1"/>
    <property type="molecule type" value="Genomic_DNA"/>
</dbReference>
<comment type="caution">
    <text evidence="1">The sequence shown here is derived from an EMBL/GenBank/DDBJ whole genome shotgun (WGS) entry which is preliminary data.</text>
</comment>
<organism evidence="1 2">
    <name type="scientific">Kingdonia uniflora</name>
    <dbReference type="NCBI Taxonomy" id="39325"/>
    <lineage>
        <taxon>Eukaryota</taxon>
        <taxon>Viridiplantae</taxon>
        <taxon>Streptophyta</taxon>
        <taxon>Embryophyta</taxon>
        <taxon>Tracheophyta</taxon>
        <taxon>Spermatophyta</taxon>
        <taxon>Magnoliopsida</taxon>
        <taxon>Ranunculales</taxon>
        <taxon>Circaeasteraceae</taxon>
        <taxon>Kingdonia</taxon>
    </lineage>
</organism>